<dbReference type="Proteomes" id="UP000284785">
    <property type="component" value="Unassembled WGS sequence"/>
</dbReference>
<sequence>MDNKATQRQAAEMLLDVGIRIPVIPRRIFGKRKRNSHLVMHRPPAGAIIRIALRYLKLGVTPEQIKEMEYDARLRFIAEKGKVVSEIVALSICTGWITGWLFVKPVAWYLRWRVHPAMLTAALIQLLSGIDVQAFCNTIPLAARAAKLLEPIGSHKERMS</sequence>
<evidence type="ECO:0000256" key="1">
    <source>
        <dbReference type="SAM" id="Phobius"/>
    </source>
</evidence>
<gene>
    <name evidence="2" type="ORF">DW780_00940</name>
</gene>
<evidence type="ECO:0000313" key="3">
    <source>
        <dbReference type="Proteomes" id="UP000284785"/>
    </source>
</evidence>
<feature type="transmembrane region" description="Helical" evidence="1">
    <location>
        <begin position="83"/>
        <end position="103"/>
    </location>
</feature>
<accession>A0A414HV30</accession>
<evidence type="ECO:0000313" key="2">
    <source>
        <dbReference type="EMBL" id="RHD91600.1"/>
    </source>
</evidence>
<dbReference type="AlphaFoldDB" id="A0A414HV30"/>
<keyword evidence="1" id="KW-0812">Transmembrane</keyword>
<reference evidence="2 3" key="1">
    <citation type="submission" date="2018-08" db="EMBL/GenBank/DDBJ databases">
        <title>A genome reference for cultivated species of the human gut microbiota.</title>
        <authorList>
            <person name="Zou Y."/>
            <person name="Xue W."/>
            <person name="Luo G."/>
        </authorList>
    </citation>
    <scope>NUCLEOTIDE SEQUENCE [LARGE SCALE GENOMIC DNA]</scope>
    <source>
        <strain evidence="2 3">AM30-26</strain>
    </source>
</reference>
<dbReference type="EMBL" id="QSJP01000001">
    <property type="protein sequence ID" value="RHD91600.1"/>
    <property type="molecule type" value="Genomic_DNA"/>
</dbReference>
<comment type="caution">
    <text evidence="2">The sequence shown here is derived from an EMBL/GenBank/DDBJ whole genome shotgun (WGS) entry which is preliminary data.</text>
</comment>
<keyword evidence="1" id="KW-0472">Membrane</keyword>
<dbReference type="RefSeq" id="WP_118214306.1">
    <property type="nucleotide sequence ID" value="NZ_QSJP01000001.1"/>
</dbReference>
<organism evidence="2 3">
    <name type="scientific">Bacteroides thetaiotaomicron</name>
    <dbReference type="NCBI Taxonomy" id="818"/>
    <lineage>
        <taxon>Bacteria</taxon>
        <taxon>Pseudomonadati</taxon>
        <taxon>Bacteroidota</taxon>
        <taxon>Bacteroidia</taxon>
        <taxon>Bacteroidales</taxon>
        <taxon>Bacteroidaceae</taxon>
        <taxon>Bacteroides</taxon>
    </lineage>
</organism>
<name>A0A414HV30_BACT4</name>
<keyword evidence="1" id="KW-1133">Transmembrane helix</keyword>
<proteinExistence type="predicted"/>
<protein>
    <submittedName>
        <fullName evidence="2">Uncharacterized protein</fullName>
    </submittedName>
</protein>